<evidence type="ECO:0000256" key="3">
    <source>
        <dbReference type="SAM" id="Phobius"/>
    </source>
</evidence>
<comment type="caution">
    <text evidence="5">The sequence shown here is derived from an EMBL/GenBank/DDBJ whole genome shotgun (WGS) entry which is preliminary data.</text>
</comment>
<keyword evidence="1" id="KW-0547">Nucleotide-binding</keyword>
<evidence type="ECO:0000256" key="2">
    <source>
        <dbReference type="ARBA" id="ARBA00022840"/>
    </source>
</evidence>
<dbReference type="STRING" id="542762.A0A4S4ET51"/>
<protein>
    <recommendedName>
        <fullName evidence="7">Protein kinase domain-containing protein</fullName>
    </recommendedName>
</protein>
<sequence length="354" mass="39881">MGFLSIFSFFVVSHLLIVHSTGQDDVHGYQHGCPQSFNCGKLGPIKFPFSNDTYPRCGLCTVNCSEPVPIIYSSWKHERYERYEVKEFLNDEAVNVSDKYLRKLISSNSCHIFSNFFFPYYIPSISYTISPNFTLFKCPTYSNSSKPQLQTEVYNFSNCPGYTVYYTDPNQHTPTPANLSSDCVAIQLPMLPSIRNRSVSDLFSLWAYEFTIGLHVSKECTECRHNGGQCRGLVEFHCIKDEGRSHLKVVLATVIPGVILLLGLLILAIRYRKKLSYVSSVVLSINTSPDPSSKPDLEGGSVYFGVPVFSYTELEEATNNFDPSKELGDGGFGTVYYGKKVHSSIFRKITTFTF</sequence>
<dbReference type="AlphaFoldDB" id="A0A4S4ET51"/>
<reference evidence="5 6" key="1">
    <citation type="journal article" date="2018" name="Proc. Natl. Acad. Sci. U.S.A.">
        <title>Draft genome sequence of Camellia sinensis var. sinensis provides insights into the evolution of the tea genome and tea quality.</title>
        <authorList>
            <person name="Wei C."/>
            <person name="Yang H."/>
            <person name="Wang S."/>
            <person name="Zhao J."/>
            <person name="Liu C."/>
            <person name="Gao L."/>
            <person name="Xia E."/>
            <person name="Lu Y."/>
            <person name="Tai Y."/>
            <person name="She G."/>
            <person name="Sun J."/>
            <person name="Cao H."/>
            <person name="Tong W."/>
            <person name="Gao Q."/>
            <person name="Li Y."/>
            <person name="Deng W."/>
            <person name="Jiang X."/>
            <person name="Wang W."/>
            <person name="Chen Q."/>
            <person name="Zhang S."/>
            <person name="Li H."/>
            <person name="Wu J."/>
            <person name="Wang P."/>
            <person name="Li P."/>
            <person name="Shi C."/>
            <person name="Zheng F."/>
            <person name="Jian J."/>
            <person name="Huang B."/>
            <person name="Shan D."/>
            <person name="Shi M."/>
            <person name="Fang C."/>
            <person name="Yue Y."/>
            <person name="Li F."/>
            <person name="Li D."/>
            <person name="Wei S."/>
            <person name="Han B."/>
            <person name="Jiang C."/>
            <person name="Yin Y."/>
            <person name="Xia T."/>
            <person name="Zhang Z."/>
            <person name="Bennetzen J.L."/>
            <person name="Zhao S."/>
            <person name="Wan X."/>
        </authorList>
    </citation>
    <scope>NUCLEOTIDE SEQUENCE [LARGE SCALE GENOMIC DNA]</scope>
    <source>
        <strain evidence="6">cv. Shuchazao</strain>
        <tissue evidence="5">Leaf</tissue>
    </source>
</reference>
<keyword evidence="2" id="KW-0067">ATP-binding</keyword>
<keyword evidence="3" id="KW-1133">Transmembrane helix</keyword>
<dbReference type="Gene3D" id="3.30.200.20">
    <property type="entry name" value="Phosphorylase Kinase, domain 1"/>
    <property type="match status" value="1"/>
</dbReference>
<feature type="transmembrane region" description="Helical" evidence="3">
    <location>
        <begin position="249"/>
        <end position="269"/>
    </location>
</feature>
<accession>A0A4S4ET51</accession>
<evidence type="ECO:0000313" key="5">
    <source>
        <dbReference type="EMBL" id="THG19396.1"/>
    </source>
</evidence>
<dbReference type="GO" id="GO:0005524">
    <property type="term" value="F:ATP binding"/>
    <property type="evidence" value="ECO:0007669"/>
    <property type="project" value="UniProtKB-KW"/>
</dbReference>
<keyword evidence="6" id="KW-1185">Reference proteome</keyword>
<dbReference type="PANTHER" id="PTHR46008">
    <property type="entry name" value="LEAF RUST 10 DISEASE-RESISTANCE LOCUS RECEPTOR-LIKE PROTEIN KINASE-LIKE 1.4"/>
    <property type="match status" value="1"/>
</dbReference>
<dbReference type="SUPFAM" id="SSF56112">
    <property type="entry name" value="Protein kinase-like (PK-like)"/>
    <property type="match status" value="1"/>
</dbReference>
<proteinExistence type="predicted"/>
<name>A0A4S4ET51_CAMSN</name>
<keyword evidence="3" id="KW-0812">Transmembrane</keyword>
<feature type="signal peptide" evidence="4">
    <location>
        <begin position="1"/>
        <end position="22"/>
    </location>
</feature>
<dbReference type="InterPro" id="IPR011009">
    <property type="entry name" value="Kinase-like_dom_sf"/>
</dbReference>
<dbReference type="PANTHER" id="PTHR46008:SF2">
    <property type="entry name" value="LEAF RUST 10 DISEASE-RESISTANCE LOCUS RECEPTOR-LIKE PROTEIN KINASE-LIKE 1.4"/>
    <property type="match status" value="1"/>
</dbReference>
<gene>
    <name evidence="5" type="ORF">TEA_007055</name>
</gene>
<keyword evidence="3" id="KW-0472">Membrane</keyword>
<evidence type="ECO:0008006" key="7">
    <source>
        <dbReference type="Google" id="ProtNLM"/>
    </source>
</evidence>
<dbReference type="EMBL" id="SDRB02002450">
    <property type="protein sequence ID" value="THG19396.1"/>
    <property type="molecule type" value="Genomic_DNA"/>
</dbReference>
<dbReference type="GO" id="GO:0016301">
    <property type="term" value="F:kinase activity"/>
    <property type="evidence" value="ECO:0007669"/>
    <property type="project" value="TreeGrafter"/>
</dbReference>
<evidence type="ECO:0000256" key="4">
    <source>
        <dbReference type="SAM" id="SignalP"/>
    </source>
</evidence>
<evidence type="ECO:0000313" key="6">
    <source>
        <dbReference type="Proteomes" id="UP000306102"/>
    </source>
</evidence>
<evidence type="ECO:0000256" key="1">
    <source>
        <dbReference type="ARBA" id="ARBA00022741"/>
    </source>
</evidence>
<feature type="chain" id="PRO_5020580218" description="Protein kinase domain-containing protein" evidence="4">
    <location>
        <begin position="23"/>
        <end position="354"/>
    </location>
</feature>
<dbReference type="Proteomes" id="UP000306102">
    <property type="component" value="Unassembled WGS sequence"/>
</dbReference>
<organism evidence="5 6">
    <name type="scientific">Camellia sinensis var. sinensis</name>
    <name type="common">China tea</name>
    <dbReference type="NCBI Taxonomy" id="542762"/>
    <lineage>
        <taxon>Eukaryota</taxon>
        <taxon>Viridiplantae</taxon>
        <taxon>Streptophyta</taxon>
        <taxon>Embryophyta</taxon>
        <taxon>Tracheophyta</taxon>
        <taxon>Spermatophyta</taxon>
        <taxon>Magnoliopsida</taxon>
        <taxon>eudicotyledons</taxon>
        <taxon>Gunneridae</taxon>
        <taxon>Pentapetalae</taxon>
        <taxon>asterids</taxon>
        <taxon>Ericales</taxon>
        <taxon>Theaceae</taxon>
        <taxon>Camellia</taxon>
    </lineage>
</organism>
<keyword evidence="4" id="KW-0732">Signal</keyword>